<dbReference type="EMBL" id="POTW01000048">
    <property type="protein sequence ID" value="PZF81916.1"/>
    <property type="molecule type" value="Genomic_DNA"/>
</dbReference>
<proteinExistence type="predicted"/>
<evidence type="ECO:0000256" key="1">
    <source>
        <dbReference type="SAM" id="MobiDB-lite"/>
    </source>
</evidence>
<reference evidence="2 3" key="1">
    <citation type="submission" date="2018-01" db="EMBL/GenBank/DDBJ databases">
        <title>Draft genome sequence of Jiangella sp. GTF31.</title>
        <authorList>
            <person name="Sahin N."/>
            <person name="Ay H."/>
            <person name="Saygin H."/>
        </authorList>
    </citation>
    <scope>NUCLEOTIDE SEQUENCE [LARGE SCALE GENOMIC DNA]</scope>
    <source>
        <strain evidence="2 3">GTF31</strain>
    </source>
</reference>
<name>A0A2W2C841_9ACTN</name>
<evidence type="ECO:0000313" key="2">
    <source>
        <dbReference type="EMBL" id="PZF81916.1"/>
    </source>
</evidence>
<dbReference type="AlphaFoldDB" id="A0A2W2C841"/>
<evidence type="ECO:0000313" key="3">
    <source>
        <dbReference type="Proteomes" id="UP000248764"/>
    </source>
</evidence>
<keyword evidence="3" id="KW-1185">Reference proteome</keyword>
<protein>
    <submittedName>
        <fullName evidence="2">Uncharacterized protein</fullName>
    </submittedName>
</protein>
<comment type="caution">
    <text evidence="2">The sequence shown here is derived from an EMBL/GenBank/DDBJ whole genome shotgun (WGS) entry which is preliminary data.</text>
</comment>
<dbReference type="RefSeq" id="WP_111256223.1">
    <property type="nucleotide sequence ID" value="NZ_POTW01000048.1"/>
</dbReference>
<accession>A0A2W2C841</accession>
<feature type="region of interest" description="Disordered" evidence="1">
    <location>
        <begin position="78"/>
        <end position="98"/>
    </location>
</feature>
<dbReference type="Proteomes" id="UP000248764">
    <property type="component" value="Unassembled WGS sequence"/>
</dbReference>
<gene>
    <name evidence="2" type="ORF">C1I92_19000</name>
</gene>
<sequence length="98" mass="10710">MRELVAELDRTLGALGADERRAALRALAPSVVRWYRQSLLSDPSRPPDVDMLLWVEELSAGLIGPLCAAAQDVRLAAAPRSARRMPVQRPPRAGTRPS</sequence>
<organism evidence="2 3">
    <name type="scientific">Jiangella anatolica</name>
    <dbReference type="NCBI Taxonomy" id="2670374"/>
    <lineage>
        <taxon>Bacteria</taxon>
        <taxon>Bacillati</taxon>
        <taxon>Actinomycetota</taxon>
        <taxon>Actinomycetes</taxon>
        <taxon>Jiangellales</taxon>
        <taxon>Jiangellaceae</taxon>
        <taxon>Jiangella</taxon>
    </lineage>
</organism>